<dbReference type="PANTHER" id="PTHR47966:SF1">
    <property type="entry name" value="ASPARTYL PROTEINASE"/>
    <property type="match status" value="1"/>
</dbReference>
<dbReference type="AlphaFoldDB" id="A0AAN6YMR5"/>
<comment type="caution">
    <text evidence="9">The sequence shown here is derived from an EMBL/GenBank/DDBJ whole genome shotgun (WGS) entry which is preliminary data.</text>
</comment>
<dbReference type="PANTHER" id="PTHR47966">
    <property type="entry name" value="BETA-SITE APP-CLEAVING ENZYME, ISOFORM A-RELATED"/>
    <property type="match status" value="1"/>
</dbReference>
<dbReference type="InterPro" id="IPR001969">
    <property type="entry name" value="Aspartic_peptidase_AS"/>
</dbReference>
<dbReference type="InterPro" id="IPR033121">
    <property type="entry name" value="PEPTIDASE_A1"/>
</dbReference>
<dbReference type="PROSITE" id="PS51767">
    <property type="entry name" value="PEPTIDASE_A1"/>
    <property type="match status" value="1"/>
</dbReference>
<dbReference type="SUPFAM" id="SSF50630">
    <property type="entry name" value="Acid proteases"/>
    <property type="match status" value="1"/>
</dbReference>
<dbReference type="GO" id="GO:0006508">
    <property type="term" value="P:proteolysis"/>
    <property type="evidence" value="ECO:0007669"/>
    <property type="project" value="UniProtKB-KW"/>
</dbReference>
<evidence type="ECO:0000256" key="1">
    <source>
        <dbReference type="ARBA" id="ARBA00007447"/>
    </source>
</evidence>
<evidence type="ECO:0000256" key="5">
    <source>
        <dbReference type="PIRSR" id="PIRSR601461-1"/>
    </source>
</evidence>
<evidence type="ECO:0000256" key="6">
    <source>
        <dbReference type="RuleBase" id="RU000454"/>
    </source>
</evidence>
<dbReference type="PROSITE" id="PS00141">
    <property type="entry name" value="ASP_PROTEASE"/>
    <property type="match status" value="1"/>
</dbReference>
<sequence>MTSTDSSSPSNSEPGQPGLHRVAAIRNPKYMKNGTKSYVRLLNRYGFSPTKDGPYFVETETPTDKGVIAAHRHLVGRPSPMATLVKRLSDKKTAPVSAEDQQNDMMYLCEISIGTPPQKVLMDFDTGSSDLWVRSSGHKWYEFANLKPGHSHGAFNPKKSSTFKLSEDKAWQIQYGDGSTASGNVGTDNVTIGGMTIRDQSIEVASKLSDQFKKGVQDGLLGLAFQKINTITTDGKPDPQPTPVDNMIKQHDIPKNSELFTVAFWSSRDEEHDKSFYTFGWIDHDLVKKSGEEIAWADIDNSEGFWTFKSESVTIAGETLDLSGNTAIADTGTTLALVSDKVCEALYNKIKGSEYSSEYQGYLIPDDIKDEDLPKFTVAVGDKQFMIQKEDLLFAPAGKGKCYGGVQSRGSLTFDILGDTFLKSVYAIFDQGHSRFGAVPKIEKTQKLKLDDDGESQADPTTEVTSQPSPNQIAQEAQEAQAPLLA</sequence>
<keyword evidence="3 6" id="KW-0064">Aspartyl protease</keyword>
<feature type="domain" description="Peptidase A1" evidence="8">
    <location>
        <begin position="107"/>
        <end position="439"/>
    </location>
</feature>
<name>A0AAN6YMR5_9PEZI</name>
<feature type="compositionally biased region" description="Low complexity" evidence="7">
    <location>
        <begin position="472"/>
        <end position="486"/>
    </location>
</feature>
<evidence type="ECO:0000259" key="8">
    <source>
        <dbReference type="PROSITE" id="PS51767"/>
    </source>
</evidence>
<dbReference type="FunFam" id="2.40.70.10:FF:000008">
    <property type="entry name" value="Cathepsin D"/>
    <property type="match status" value="1"/>
</dbReference>
<proteinExistence type="inferred from homology"/>
<dbReference type="InterPro" id="IPR001461">
    <property type="entry name" value="Aspartic_peptidase_A1"/>
</dbReference>
<reference evidence="9" key="1">
    <citation type="journal article" date="2023" name="Mol. Phylogenet. Evol.">
        <title>Genome-scale phylogeny and comparative genomics of the fungal order Sordariales.</title>
        <authorList>
            <person name="Hensen N."/>
            <person name="Bonometti L."/>
            <person name="Westerberg I."/>
            <person name="Brannstrom I.O."/>
            <person name="Guillou S."/>
            <person name="Cros-Aarteil S."/>
            <person name="Calhoun S."/>
            <person name="Haridas S."/>
            <person name="Kuo A."/>
            <person name="Mondo S."/>
            <person name="Pangilinan J."/>
            <person name="Riley R."/>
            <person name="LaButti K."/>
            <person name="Andreopoulos B."/>
            <person name="Lipzen A."/>
            <person name="Chen C."/>
            <person name="Yan M."/>
            <person name="Daum C."/>
            <person name="Ng V."/>
            <person name="Clum A."/>
            <person name="Steindorff A."/>
            <person name="Ohm R.A."/>
            <person name="Martin F."/>
            <person name="Silar P."/>
            <person name="Natvig D.O."/>
            <person name="Lalanne C."/>
            <person name="Gautier V."/>
            <person name="Ament-Velasquez S.L."/>
            <person name="Kruys A."/>
            <person name="Hutchinson M.I."/>
            <person name="Powell A.J."/>
            <person name="Barry K."/>
            <person name="Miller A.N."/>
            <person name="Grigoriev I.V."/>
            <person name="Debuchy R."/>
            <person name="Gladieux P."/>
            <person name="Hiltunen Thoren M."/>
            <person name="Johannesson H."/>
        </authorList>
    </citation>
    <scope>NUCLEOTIDE SEQUENCE</scope>
    <source>
        <strain evidence="9">PSN293</strain>
    </source>
</reference>
<dbReference type="PRINTS" id="PR00792">
    <property type="entry name" value="PEPSIN"/>
</dbReference>
<feature type="region of interest" description="Disordered" evidence="7">
    <location>
        <begin position="447"/>
        <end position="486"/>
    </location>
</feature>
<dbReference type="InterPro" id="IPR034163">
    <property type="entry name" value="Aspergillopepsin-like_cat_dom"/>
</dbReference>
<accession>A0AAN6YMR5</accession>
<evidence type="ECO:0000313" key="10">
    <source>
        <dbReference type="Proteomes" id="UP001301769"/>
    </source>
</evidence>
<reference evidence="9" key="2">
    <citation type="submission" date="2023-05" db="EMBL/GenBank/DDBJ databases">
        <authorList>
            <consortium name="Lawrence Berkeley National Laboratory"/>
            <person name="Steindorff A."/>
            <person name="Hensen N."/>
            <person name="Bonometti L."/>
            <person name="Westerberg I."/>
            <person name="Brannstrom I.O."/>
            <person name="Guillou S."/>
            <person name="Cros-Aarteil S."/>
            <person name="Calhoun S."/>
            <person name="Haridas S."/>
            <person name="Kuo A."/>
            <person name="Mondo S."/>
            <person name="Pangilinan J."/>
            <person name="Riley R."/>
            <person name="Labutti K."/>
            <person name="Andreopoulos B."/>
            <person name="Lipzen A."/>
            <person name="Chen C."/>
            <person name="Yanf M."/>
            <person name="Daum C."/>
            <person name="Ng V."/>
            <person name="Clum A."/>
            <person name="Ohm R."/>
            <person name="Martin F."/>
            <person name="Silar P."/>
            <person name="Natvig D."/>
            <person name="Lalanne C."/>
            <person name="Gautier V."/>
            <person name="Ament-Velasquez S.L."/>
            <person name="Kruys A."/>
            <person name="Hutchinson M.I."/>
            <person name="Powell A.J."/>
            <person name="Barry K."/>
            <person name="Miller A.N."/>
            <person name="Grigoriev I.V."/>
            <person name="Debuchy R."/>
            <person name="Gladieux P."/>
            <person name="Thoren M.H."/>
            <person name="Johannesson H."/>
        </authorList>
    </citation>
    <scope>NUCLEOTIDE SEQUENCE</scope>
    <source>
        <strain evidence="9">PSN293</strain>
    </source>
</reference>
<gene>
    <name evidence="9" type="ORF">QBC37DRAFT_477657</name>
</gene>
<evidence type="ECO:0000256" key="4">
    <source>
        <dbReference type="ARBA" id="ARBA00022801"/>
    </source>
</evidence>
<keyword evidence="4 6" id="KW-0378">Hydrolase</keyword>
<dbReference type="Gene3D" id="2.40.70.10">
    <property type="entry name" value="Acid Proteases"/>
    <property type="match status" value="2"/>
</dbReference>
<feature type="compositionally biased region" description="Polar residues" evidence="7">
    <location>
        <begin position="458"/>
        <end position="471"/>
    </location>
</feature>
<dbReference type="Pfam" id="PF00026">
    <property type="entry name" value="Asp"/>
    <property type="match status" value="1"/>
</dbReference>
<dbReference type="GO" id="GO:0004190">
    <property type="term" value="F:aspartic-type endopeptidase activity"/>
    <property type="evidence" value="ECO:0007669"/>
    <property type="project" value="UniProtKB-KW"/>
</dbReference>
<feature type="active site" evidence="5">
    <location>
        <position position="125"/>
    </location>
</feature>
<evidence type="ECO:0000256" key="2">
    <source>
        <dbReference type="ARBA" id="ARBA00022670"/>
    </source>
</evidence>
<evidence type="ECO:0000256" key="3">
    <source>
        <dbReference type="ARBA" id="ARBA00022750"/>
    </source>
</evidence>
<keyword evidence="2 6" id="KW-0645">Protease</keyword>
<dbReference type="CDD" id="cd06097">
    <property type="entry name" value="Aspergillopepsin_like"/>
    <property type="match status" value="1"/>
</dbReference>
<dbReference type="Proteomes" id="UP001301769">
    <property type="component" value="Unassembled WGS sequence"/>
</dbReference>
<evidence type="ECO:0000313" key="9">
    <source>
        <dbReference type="EMBL" id="KAK4219572.1"/>
    </source>
</evidence>
<keyword evidence="10" id="KW-1185">Reference proteome</keyword>
<evidence type="ECO:0000256" key="7">
    <source>
        <dbReference type="SAM" id="MobiDB-lite"/>
    </source>
</evidence>
<protein>
    <recommendedName>
        <fullName evidence="8">Peptidase A1 domain-containing protein</fullName>
    </recommendedName>
</protein>
<dbReference type="EMBL" id="MU858047">
    <property type="protein sequence ID" value="KAK4219572.1"/>
    <property type="molecule type" value="Genomic_DNA"/>
</dbReference>
<feature type="active site" evidence="5">
    <location>
        <position position="330"/>
    </location>
</feature>
<organism evidence="9 10">
    <name type="scientific">Rhypophila decipiens</name>
    <dbReference type="NCBI Taxonomy" id="261697"/>
    <lineage>
        <taxon>Eukaryota</taxon>
        <taxon>Fungi</taxon>
        <taxon>Dikarya</taxon>
        <taxon>Ascomycota</taxon>
        <taxon>Pezizomycotina</taxon>
        <taxon>Sordariomycetes</taxon>
        <taxon>Sordariomycetidae</taxon>
        <taxon>Sordariales</taxon>
        <taxon>Naviculisporaceae</taxon>
        <taxon>Rhypophila</taxon>
    </lineage>
</organism>
<comment type="similarity">
    <text evidence="1 6">Belongs to the peptidase A1 family.</text>
</comment>
<dbReference type="InterPro" id="IPR021109">
    <property type="entry name" value="Peptidase_aspartic_dom_sf"/>
</dbReference>